<evidence type="ECO:0000313" key="1">
    <source>
        <dbReference type="EMBL" id="CUR61545.1"/>
    </source>
</evidence>
<dbReference type="AlphaFoldDB" id="A0A2P2CHQ4"/>
<protein>
    <recommendedName>
        <fullName evidence="2">Roadblock/LAMTOR2 domain-containing protein</fullName>
    </recommendedName>
</protein>
<sequence>MTELISPSRAAWAGRVSQHRRDQIAARMAHSTPDGPTGPVQSERLVLDLAQVRVAWASRVQESWLPVVKTLCRELDGITSVVLCTSAGAAVATYGLASSDVARISNLTGVLVGAASALNESDLEVVHLAAGLTHTVVAPVEATEMGPHVLAVTAEGANASAAMGLTRSAALELRELLAAQP</sequence>
<evidence type="ECO:0008006" key="2">
    <source>
        <dbReference type="Google" id="ProtNLM"/>
    </source>
</evidence>
<proteinExistence type="predicted"/>
<reference evidence="1" key="1">
    <citation type="submission" date="2015-08" db="EMBL/GenBank/DDBJ databases">
        <authorList>
            <person name="Babu N.S."/>
            <person name="Beckwith C.J."/>
            <person name="Beseler K.G."/>
            <person name="Brison A."/>
            <person name="Carone J.V."/>
            <person name="Caskin T.P."/>
            <person name="Diamond M."/>
            <person name="Durham M.E."/>
            <person name="Foxe J.M."/>
            <person name="Go M."/>
            <person name="Henderson B.A."/>
            <person name="Jones I.B."/>
            <person name="McGettigan J.A."/>
            <person name="Micheletti S.J."/>
            <person name="Nasrallah M.E."/>
            <person name="Ortiz D."/>
            <person name="Piller C.R."/>
            <person name="Privatt S.R."/>
            <person name="Schneider S.L."/>
            <person name="Sharp S."/>
            <person name="Smith T.C."/>
            <person name="Stanton J.D."/>
            <person name="Ullery H.E."/>
            <person name="Wilson R.J."/>
            <person name="Serrano M.G."/>
            <person name="Buck G."/>
            <person name="Lee V."/>
            <person name="Wang Y."/>
            <person name="Carvalho R."/>
            <person name="Voegtly L."/>
            <person name="Shi R."/>
            <person name="Duckworth R."/>
            <person name="Johnson A."/>
            <person name="Loviza R."/>
            <person name="Walstead R."/>
            <person name="Shah Z."/>
            <person name="Kiflezghi M."/>
            <person name="Wade K."/>
            <person name="Ball S.L."/>
            <person name="Bradley K.W."/>
            <person name="Asai D.J."/>
            <person name="Bowman C.A."/>
            <person name="Russell D.A."/>
            <person name="Pope W.H."/>
            <person name="Jacobs-Sera D."/>
            <person name="Hendrix R.W."/>
            <person name="Hatfull G.F."/>
        </authorList>
    </citation>
    <scope>NUCLEOTIDE SEQUENCE</scope>
</reference>
<name>A0A2P2CHQ4_9ZZZZ</name>
<organism evidence="1">
    <name type="scientific">metagenome</name>
    <dbReference type="NCBI Taxonomy" id="256318"/>
    <lineage>
        <taxon>unclassified sequences</taxon>
        <taxon>metagenomes</taxon>
    </lineage>
</organism>
<gene>
    <name evidence="1" type="ORF">NOCA1250094</name>
</gene>
<accession>A0A2P2CHQ4</accession>
<dbReference type="EMBL" id="CZKB01000018">
    <property type="protein sequence ID" value="CUR61545.1"/>
    <property type="molecule type" value="Genomic_DNA"/>
</dbReference>